<dbReference type="GO" id="GO:0016064">
    <property type="term" value="P:immunoglobulin mediated immune response"/>
    <property type="evidence" value="ECO:0000318"/>
    <property type="project" value="GO_Central"/>
</dbReference>
<dbReference type="Pfam" id="PF07686">
    <property type="entry name" value="V-set"/>
    <property type="match status" value="1"/>
</dbReference>
<dbReference type="GeneTree" id="ENSGT01150000286938"/>
<reference evidence="5" key="2">
    <citation type="submission" date="2025-08" db="UniProtKB">
        <authorList>
            <consortium name="Ensembl"/>
        </authorList>
    </citation>
    <scope>IDENTIFICATION</scope>
    <source>
        <strain evidence="5">Glennie</strain>
    </source>
</reference>
<dbReference type="GO" id="GO:0003823">
    <property type="term" value="F:antigen binding"/>
    <property type="evidence" value="ECO:0000318"/>
    <property type="project" value="GO_Central"/>
</dbReference>
<keyword evidence="2" id="KW-1064">Adaptive immunity</keyword>
<dbReference type="InterPro" id="IPR003599">
    <property type="entry name" value="Ig_sub"/>
</dbReference>
<reference evidence="5 6" key="1">
    <citation type="journal article" date="2008" name="Nature">
        <title>Genome analysis of the platypus reveals unique signatures of evolution.</title>
        <authorList>
            <person name="Warren W.C."/>
            <person name="Hillier L.W."/>
            <person name="Marshall Graves J.A."/>
            <person name="Birney E."/>
            <person name="Ponting C.P."/>
            <person name="Grutzner F."/>
            <person name="Belov K."/>
            <person name="Miller W."/>
            <person name="Clarke L."/>
            <person name="Chinwalla A.T."/>
            <person name="Yang S.P."/>
            <person name="Heger A."/>
            <person name="Locke D.P."/>
            <person name="Miethke P."/>
            <person name="Waters P.D."/>
            <person name="Veyrunes F."/>
            <person name="Fulton L."/>
            <person name="Fulton B."/>
            <person name="Graves T."/>
            <person name="Wallis J."/>
            <person name="Puente X.S."/>
            <person name="Lopez-Otin C."/>
            <person name="Ordonez G.R."/>
            <person name="Eichler E.E."/>
            <person name="Chen L."/>
            <person name="Cheng Z."/>
            <person name="Deakin J.E."/>
            <person name="Alsop A."/>
            <person name="Thompson K."/>
            <person name="Kirby P."/>
            <person name="Papenfuss A.T."/>
            <person name="Wakefield M.J."/>
            <person name="Olender T."/>
            <person name="Lancet D."/>
            <person name="Huttley G.A."/>
            <person name="Smit A.F."/>
            <person name="Pask A."/>
            <person name="Temple-Smith P."/>
            <person name="Batzer M.A."/>
            <person name="Walker J.A."/>
            <person name="Konkel M.K."/>
            <person name="Harris R.S."/>
            <person name="Whittington C.M."/>
            <person name="Wong E.S."/>
            <person name="Gemmell N.J."/>
            <person name="Buschiazzo E."/>
            <person name="Vargas Jentzsch I.M."/>
            <person name="Merkel A."/>
            <person name="Schmitz J."/>
            <person name="Zemann A."/>
            <person name="Churakov G."/>
            <person name="Kriegs J.O."/>
            <person name="Brosius J."/>
            <person name="Murchison E.P."/>
            <person name="Sachidanandam R."/>
            <person name="Smith C."/>
            <person name="Hannon G.J."/>
            <person name="Tsend-Ayush E."/>
            <person name="McMillan D."/>
            <person name="Attenborough R."/>
            <person name="Rens W."/>
            <person name="Ferguson-Smith M."/>
            <person name="Lefevre C.M."/>
            <person name="Sharp J.A."/>
            <person name="Nicholas K.R."/>
            <person name="Ray D.A."/>
            <person name="Kube M."/>
            <person name="Reinhardt R."/>
            <person name="Pringle T.H."/>
            <person name="Taylor J."/>
            <person name="Jones R.C."/>
            <person name="Nixon B."/>
            <person name="Dacheux J.L."/>
            <person name="Niwa H."/>
            <person name="Sekita Y."/>
            <person name="Huang X."/>
            <person name="Stark A."/>
            <person name="Kheradpour P."/>
            <person name="Kellis M."/>
            <person name="Flicek P."/>
            <person name="Chen Y."/>
            <person name="Webber C."/>
            <person name="Hardison R."/>
            <person name="Nelson J."/>
            <person name="Hallsworth-Pepin K."/>
            <person name="Delehaunty K."/>
            <person name="Markovic C."/>
            <person name="Minx P."/>
            <person name="Feng Y."/>
            <person name="Kremitzki C."/>
            <person name="Mitreva M."/>
            <person name="Glasscock J."/>
            <person name="Wylie T."/>
            <person name="Wohldmann P."/>
            <person name="Thiru P."/>
            <person name="Nhan M.N."/>
            <person name="Pohl C.S."/>
            <person name="Smith S.M."/>
            <person name="Hou S."/>
            <person name="Nefedov M."/>
            <person name="de Jong P.J."/>
            <person name="Renfree M.B."/>
            <person name="Mardis E.R."/>
            <person name="Wilson R.K."/>
        </authorList>
    </citation>
    <scope>NUCLEOTIDE SEQUENCE [LARGE SCALE GENOMIC DNA]</scope>
    <source>
        <strain evidence="5 6">Glennie</strain>
    </source>
</reference>
<dbReference type="InterPro" id="IPR007110">
    <property type="entry name" value="Ig-like_dom"/>
</dbReference>
<feature type="domain" description="Ig-like" evidence="4">
    <location>
        <begin position="10"/>
        <end position="115"/>
    </location>
</feature>
<organism evidence="5 6">
    <name type="scientific">Ornithorhynchus anatinus</name>
    <name type="common">Duckbill platypus</name>
    <dbReference type="NCBI Taxonomy" id="9258"/>
    <lineage>
        <taxon>Eukaryota</taxon>
        <taxon>Metazoa</taxon>
        <taxon>Chordata</taxon>
        <taxon>Craniata</taxon>
        <taxon>Vertebrata</taxon>
        <taxon>Euteleostomi</taxon>
        <taxon>Mammalia</taxon>
        <taxon>Monotremata</taxon>
        <taxon>Ornithorhynchidae</taxon>
        <taxon>Ornithorhynchus</taxon>
    </lineage>
</organism>
<dbReference type="Gene3D" id="2.60.40.10">
    <property type="entry name" value="Immunoglobulins"/>
    <property type="match status" value="1"/>
</dbReference>
<dbReference type="SUPFAM" id="SSF48726">
    <property type="entry name" value="Immunoglobulin"/>
    <property type="match status" value="1"/>
</dbReference>
<evidence type="ECO:0000256" key="2">
    <source>
        <dbReference type="ARBA" id="ARBA00023130"/>
    </source>
</evidence>
<keyword evidence="3" id="KW-1280">Immunoglobulin</keyword>
<evidence type="ECO:0000256" key="1">
    <source>
        <dbReference type="ARBA" id="ARBA00022859"/>
    </source>
</evidence>
<evidence type="ECO:0000256" key="3">
    <source>
        <dbReference type="ARBA" id="ARBA00043265"/>
    </source>
</evidence>
<dbReference type="SMART" id="SM00406">
    <property type="entry name" value="IGv"/>
    <property type="match status" value="1"/>
</dbReference>
<protein>
    <recommendedName>
        <fullName evidence="4">Ig-like domain-containing protein</fullName>
    </recommendedName>
</protein>
<dbReference type="SMART" id="SM00409">
    <property type="entry name" value="IG"/>
    <property type="match status" value="1"/>
</dbReference>
<dbReference type="Ensembl" id="ENSOANT00000070649.1">
    <property type="protein sequence ID" value="ENSOANP00000039103.1"/>
    <property type="gene ID" value="ENSOANG00000043246.1"/>
</dbReference>
<dbReference type="Proteomes" id="UP000002279">
    <property type="component" value="Chromosome 2"/>
</dbReference>
<dbReference type="PROSITE" id="PS50835">
    <property type="entry name" value="IG_LIKE"/>
    <property type="match status" value="1"/>
</dbReference>
<dbReference type="GO" id="GO:0019814">
    <property type="term" value="C:immunoglobulin complex"/>
    <property type="evidence" value="ECO:0007669"/>
    <property type="project" value="UniProtKB-KW"/>
</dbReference>
<dbReference type="InParanoid" id="A0A6I8ND16"/>
<dbReference type="InterPro" id="IPR013106">
    <property type="entry name" value="Ig_V-set"/>
</dbReference>
<accession>A0A6I8ND16</accession>
<evidence type="ECO:0000313" key="5">
    <source>
        <dbReference type="Ensembl" id="ENSOANP00000039103.1"/>
    </source>
</evidence>
<sequence length="136" mass="15094">MCHCDDYYGPGTTVTVKPWAESLVESGGAVTLAGESLHLSCAASGFTFQDYHMGWYRQAPGKEPEWVSHIDPSGKNSQFAKAVKGRFSISRKNDEGLLYLLLNSLQAGDSGRYYCVRLTVRERDWEPPHKPLSAPI</sequence>
<dbReference type="PANTHER" id="PTHR23266">
    <property type="entry name" value="IMMUNOGLOBULIN HEAVY CHAIN"/>
    <property type="match status" value="1"/>
</dbReference>
<evidence type="ECO:0000259" key="4">
    <source>
        <dbReference type="PROSITE" id="PS50835"/>
    </source>
</evidence>
<proteinExistence type="predicted"/>
<dbReference type="InterPro" id="IPR050199">
    <property type="entry name" value="IgHV"/>
</dbReference>
<dbReference type="AlphaFoldDB" id="A0A6I8ND16"/>
<name>A0A6I8ND16_ORNAN</name>
<dbReference type="GO" id="GO:0005576">
    <property type="term" value="C:extracellular region"/>
    <property type="evidence" value="ECO:0007669"/>
    <property type="project" value="UniProtKB-ARBA"/>
</dbReference>
<dbReference type="InterPro" id="IPR013783">
    <property type="entry name" value="Ig-like_fold"/>
</dbReference>
<dbReference type="FunFam" id="2.60.40.10:FF:002748">
    <property type="entry name" value="Uncharacterized protein"/>
    <property type="match status" value="1"/>
</dbReference>
<evidence type="ECO:0000313" key="6">
    <source>
        <dbReference type="Proteomes" id="UP000002279"/>
    </source>
</evidence>
<dbReference type="OMA" id="IPRRQEM"/>
<keyword evidence="6" id="KW-1185">Reference proteome</keyword>
<reference evidence="5" key="3">
    <citation type="submission" date="2025-09" db="UniProtKB">
        <authorList>
            <consortium name="Ensembl"/>
        </authorList>
    </citation>
    <scope>IDENTIFICATION</scope>
    <source>
        <strain evidence="5">Glennie</strain>
    </source>
</reference>
<dbReference type="InterPro" id="IPR036179">
    <property type="entry name" value="Ig-like_dom_sf"/>
</dbReference>
<keyword evidence="1" id="KW-0391">Immunity</keyword>